<dbReference type="EMBL" id="BT038179">
    <property type="protein sequence ID" value="ACF83184.1"/>
    <property type="molecule type" value="mRNA"/>
</dbReference>
<organism evidence="1">
    <name type="scientific">Zea mays</name>
    <name type="common">Maize</name>
    <dbReference type="NCBI Taxonomy" id="4577"/>
    <lineage>
        <taxon>Eukaryota</taxon>
        <taxon>Viridiplantae</taxon>
        <taxon>Streptophyta</taxon>
        <taxon>Embryophyta</taxon>
        <taxon>Tracheophyta</taxon>
        <taxon>Spermatophyta</taxon>
        <taxon>Magnoliopsida</taxon>
        <taxon>Liliopsida</taxon>
        <taxon>Poales</taxon>
        <taxon>Poaceae</taxon>
        <taxon>PACMAD clade</taxon>
        <taxon>Panicoideae</taxon>
        <taxon>Andropogonodae</taxon>
        <taxon>Andropogoneae</taxon>
        <taxon>Tripsacinae</taxon>
        <taxon>Zea</taxon>
    </lineage>
</organism>
<proteinExistence type="evidence at transcript level"/>
<reference evidence="1" key="1">
    <citation type="journal article" date="2009" name="PLoS Genet.">
        <title>Sequencing, mapping, and analysis of 27,455 maize full-length cDNAs.</title>
        <authorList>
            <person name="Soderlund C."/>
            <person name="Descour A."/>
            <person name="Kudrna D."/>
            <person name="Bomhoff M."/>
            <person name="Boyd L."/>
            <person name="Currie J."/>
            <person name="Angelova A."/>
            <person name="Collura K."/>
            <person name="Wissotski M."/>
            <person name="Ashley E."/>
            <person name="Morrow D."/>
            <person name="Fernandes J."/>
            <person name="Walbot V."/>
            <person name="Yu Y."/>
        </authorList>
    </citation>
    <scope>NUCLEOTIDE SEQUENCE</scope>
    <source>
        <strain evidence="1">B73</strain>
    </source>
</reference>
<dbReference type="AlphaFoldDB" id="B4FM41"/>
<accession>B4FM41</accession>
<evidence type="ECO:0000313" key="1">
    <source>
        <dbReference type="EMBL" id="ACF83184.1"/>
    </source>
</evidence>
<name>B4FM41_MAIZE</name>
<protein>
    <submittedName>
        <fullName evidence="1">Uncharacterized protein</fullName>
    </submittedName>
</protein>
<sequence length="35" mass="4162">MFTAFDTHVNDVCHAWVPELRLVEQRTSCRPNKFI</sequence>